<evidence type="ECO:0000313" key="3">
    <source>
        <dbReference type="Proteomes" id="UP000294543"/>
    </source>
</evidence>
<comment type="caution">
    <text evidence="2">The sequence shown here is derived from an EMBL/GenBank/DDBJ whole genome shotgun (WGS) entry which is preliminary data.</text>
</comment>
<name>A0A4R4V8W0_9ACTN</name>
<feature type="region of interest" description="Disordered" evidence="1">
    <location>
        <begin position="1"/>
        <end position="107"/>
    </location>
</feature>
<dbReference type="Proteomes" id="UP000294543">
    <property type="component" value="Unassembled WGS sequence"/>
</dbReference>
<dbReference type="EMBL" id="SMKP01000381">
    <property type="protein sequence ID" value="TDD01141.1"/>
    <property type="molecule type" value="Genomic_DNA"/>
</dbReference>
<feature type="non-terminal residue" evidence="2">
    <location>
        <position position="181"/>
    </location>
</feature>
<organism evidence="2 3">
    <name type="scientific">Nonomuraea diastatica</name>
    <dbReference type="NCBI Taxonomy" id="1848329"/>
    <lineage>
        <taxon>Bacteria</taxon>
        <taxon>Bacillati</taxon>
        <taxon>Actinomycetota</taxon>
        <taxon>Actinomycetes</taxon>
        <taxon>Streptosporangiales</taxon>
        <taxon>Streptosporangiaceae</taxon>
        <taxon>Nonomuraea</taxon>
    </lineage>
</organism>
<reference evidence="2 3" key="1">
    <citation type="submission" date="2019-03" db="EMBL/GenBank/DDBJ databases">
        <title>Draft genome sequences of novel Actinobacteria.</title>
        <authorList>
            <person name="Sahin N."/>
            <person name="Ay H."/>
            <person name="Saygin H."/>
        </authorList>
    </citation>
    <scope>NUCLEOTIDE SEQUENCE [LARGE SCALE GENOMIC DNA]</scope>
    <source>
        <strain evidence="2 3">KC712</strain>
    </source>
</reference>
<accession>A0A4R4V8W0</accession>
<sequence>MRATDGAEPDRSERDAGAMIGQAWAGAEAGRSTGDAGEPDQFKGDGVVEVDRFGVDRFESEAAERDRSEVNGAEAGRRKGDGAGRAWGAVEREPTPDPAASVVPARGAVDPATARRVGVDRTASAWPAVDFAEPDRGAVDLALTRCAETERVAVSWEEMDRATTAWADRTAGGAVRERGGT</sequence>
<protein>
    <submittedName>
        <fullName evidence="2">Uncharacterized protein</fullName>
    </submittedName>
</protein>
<proteinExistence type="predicted"/>
<keyword evidence="3" id="KW-1185">Reference proteome</keyword>
<evidence type="ECO:0000313" key="2">
    <source>
        <dbReference type="EMBL" id="TDD01141.1"/>
    </source>
</evidence>
<gene>
    <name evidence="2" type="ORF">E1294_51710</name>
</gene>
<feature type="compositionally biased region" description="Basic and acidic residues" evidence="1">
    <location>
        <begin position="49"/>
        <end position="82"/>
    </location>
</feature>
<evidence type="ECO:0000256" key="1">
    <source>
        <dbReference type="SAM" id="MobiDB-lite"/>
    </source>
</evidence>
<dbReference type="AlphaFoldDB" id="A0A4R4V8W0"/>